<dbReference type="SMART" id="SM00530">
    <property type="entry name" value="HTH_XRE"/>
    <property type="match status" value="1"/>
</dbReference>
<keyword evidence="3" id="KW-1185">Reference proteome</keyword>
<dbReference type="InterPro" id="IPR041413">
    <property type="entry name" value="MLTR_LBD"/>
</dbReference>
<dbReference type="EMBL" id="JACBYW010000002">
    <property type="protein sequence ID" value="NYH78262.1"/>
    <property type="molecule type" value="Genomic_DNA"/>
</dbReference>
<dbReference type="CDD" id="cd00093">
    <property type="entry name" value="HTH_XRE"/>
    <property type="match status" value="1"/>
</dbReference>
<feature type="domain" description="HTH cro/C1-type" evidence="1">
    <location>
        <begin position="19"/>
        <end position="91"/>
    </location>
</feature>
<sequence>MTTTPEAEAGQRRNALRDFLRNRRARLSPQEVGLPAAGRRRTPGLRREEVASLAGIGLTWYTWLEQGRRITVTTSILDAVSDALRLNSAEQAHLYRLAGHTPASTAQAEAPSAPPVPKHVVSLVEEWFPNPAYVLDRYWRYLHGNAAVEVLFGEVGQLRSCLDGFVDEHGPHQSLPEWEAMAPSLVAEFRSNKARYPDDPRFDEIISRLLEHSPAFARLWEQQDVEETALGEKVVQHSAAGRLVFQRTTVQIADHPDLRVVVLLPKPGTATRERTHTLMSVPRTTPTARVE</sequence>
<accession>A0A852YX04</accession>
<dbReference type="Gene3D" id="3.30.450.180">
    <property type="match status" value="1"/>
</dbReference>
<comment type="caution">
    <text evidence="2">The sequence shown here is derived from an EMBL/GenBank/DDBJ whole genome shotgun (WGS) entry which is preliminary data.</text>
</comment>
<dbReference type="SUPFAM" id="SSF47413">
    <property type="entry name" value="lambda repressor-like DNA-binding domains"/>
    <property type="match status" value="1"/>
</dbReference>
<dbReference type="Proteomes" id="UP000548304">
    <property type="component" value="Unassembled WGS sequence"/>
</dbReference>
<proteinExistence type="predicted"/>
<evidence type="ECO:0000313" key="3">
    <source>
        <dbReference type="Proteomes" id="UP000548304"/>
    </source>
</evidence>
<dbReference type="PANTHER" id="PTHR35010:SF3">
    <property type="entry name" value="BLL4873 PROTEIN"/>
    <property type="match status" value="1"/>
</dbReference>
<reference evidence="2 3" key="1">
    <citation type="submission" date="2020-07" db="EMBL/GenBank/DDBJ databases">
        <title>Genomic Encyclopedia of Type Strains, Phase III (KMG-III): the genomes of soil and plant-associated and newly described type strains.</title>
        <authorList>
            <person name="Whitman W."/>
        </authorList>
    </citation>
    <scope>NUCLEOTIDE SEQUENCE [LARGE SCALE GENOMIC DNA]</scope>
    <source>
        <strain evidence="2 3">CECT 8576</strain>
    </source>
</reference>
<dbReference type="InterPro" id="IPR010982">
    <property type="entry name" value="Lambda_DNA-bd_dom_sf"/>
</dbReference>
<dbReference type="PANTHER" id="PTHR35010">
    <property type="entry name" value="BLL4672 PROTEIN-RELATED"/>
    <property type="match status" value="1"/>
</dbReference>
<organism evidence="2 3">
    <name type="scientific">Actinopolyspora biskrensis</name>
    <dbReference type="NCBI Taxonomy" id="1470178"/>
    <lineage>
        <taxon>Bacteria</taxon>
        <taxon>Bacillati</taxon>
        <taxon>Actinomycetota</taxon>
        <taxon>Actinomycetes</taxon>
        <taxon>Actinopolysporales</taxon>
        <taxon>Actinopolysporaceae</taxon>
        <taxon>Actinopolyspora</taxon>
    </lineage>
</organism>
<evidence type="ECO:0000259" key="1">
    <source>
        <dbReference type="SMART" id="SM00530"/>
    </source>
</evidence>
<gene>
    <name evidence="2" type="ORF">FHR84_001584</name>
</gene>
<dbReference type="RefSeq" id="WP_179534756.1">
    <property type="nucleotide sequence ID" value="NZ_JACBYW010000002.1"/>
</dbReference>
<dbReference type="Pfam" id="PF17765">
    <property type="entry name" value="MLTR_LBD"/>
    <property type="match status" value="1"/>
</dbReference>
<protein>
    <submittedName>
        <fullName evidence="2">Transcriptional regulator with XRE-family HTH domain</fullName>
    </submittedName>
</protein>
<dbReference type="GO" id="GO:0003677">
    <property type="term" value="F:DNA binding"/>
    <property type="evidence" value="ECO:0007669"/>
    <property type="project" value="InterPro"/>
</dbReference>
<name>A0A852YX04_9ACTN</name>
<dbReference type="AlphaFoldDB" id="A0A852YX04"/>
<evidence type="ECO:0000313" key="2">
    <source>
        <dbReference type="EMBL" id="NYH78262.1"/>
    </source>
</evidence>
<dbReference type="Pfam" id="PF13560">
    <property type="entry name" value="HTH_31"/>
    <property type="match status" value="1"/>
</dbReference>
<dbReference type="Gene3D" id="1.10.260.40">
    <property type="entry name" value="lambda repressor-like DNA-binding domains"/>
    <property type="match status" value="1"/>
</dbReference>
<dbReference type="InterPro" id="IPR001387">
    <property type="entry name" value="Cro/C1-type_HTH"/>
</dbReference>